<evidence type="ECO:0000313" key="2">
    <source>
        <dbReference type="Proteomes" id="UP000304148"/>
    </source>
</evidence>
<evidence type="ECO:0000313" key="1">
    <source>
        <dbReference type="EMBL" id="SYX84628.1"/>
    </source>
</evidence>
<proteinExistence type="predicted"/>
<dbReference type="AlphaFoldDB" id="A0A383RC93"/>
<reference evidence="2" key="1">
    <citation type="submission" date="2018-08" db="EMBL/GenBank/DDBJ databases">
        <authorList>
            <person name="Chevrot R."/>
        </authorList>
    </citation>
    <scope>NUCLEOTIDE SEQUENCE [LARGE SCALE GENOMIC DNA]</scope>
</reference>
<accession>A0A383RC93</accession>
<dbReference type="Proteomes" id="UP000304148">
    <property type="component" value="Chromosome"/>
</dbReference>
<sequence>MKNFPLQKPPIYKTIKRAANNSGYGRNVAIYRTLPVETAQRLINLLFITFLHSRSLIGAALLLSIYEGNEKSMSKIKGK</sequence>
<name>A0A383RC93_PAEAL</name>
<organism evidence="1 2">
    <name type="scientific">Paenibacillus alvei</name>
    <name type="common">Bacillus alvei</name>
    <dbReference type="NCBI Taxonomy" id="44250"/>
    <lineage>
        <taxon>Bacteria</taxon>
        <taxon>Bacillati</taxon>
        <taxon>Bacillota</taxon>
        <taxon>Bacilli</taxon>
        <taxon>Bacillales</taxon>
        <taxon>Paenibacillaceae</taxon>
        <taxon>Paenibacillus</taxon>
    </lineage>
</organism>
<gene>
    <name evidence="1" type="ORF">PBLR_13050</name>
</gene>
<dbReference type="EMBL" id="LS992241">
    <property type="protein sequence ID" value="SYX84628.1"/>
    <property type="molecule type" value="Genomic_DNA"/>
</dbReference>
<protein>
    <submittedName>
        <fullName evidence="1">Uncharacterized protein</fullName>
    </submittedName>
</protein>